<name>A0A8J7VRF7_9GAMM</name>
<comment type="similarity">
    <text evidence="1">Belongs to the UbiJ family.</text>
</comment>
<dbReference type="Pfam" id="PF02036">
    <property type="entry name" value="SCP2"/>
    <property type="match status" value="1"/>
</dbReference>
<comment type="function">
    <text evidence="1">Required for ubiquinone (coenzyme Q) biosynthesis. Binds hydrophobic ubiquinone biosynthetic intermediates via its SCP2 domain and is essential for the stability of the Ubi complex. May constitute a docking platform where Ubi enzymes assemble and access their SCP2-bound polyprenyl substrates.</text>
</comment>
<dbReference type="Proteomes" id="UP000675747">
    <property type="component" value="Unassembled WGS sequence"/>
</dbReference>
<sequence length="217" mass="23469">MTSRLPFLPNWKPLAGRALEAALDRVIALDPDTRAALARLDGRRITLHLASPPLALALTVRGGRLVVGPVREDEAEPDLSVRATLAGMVARLGGRAGDAGDARHRVRISGDADLARRLQRLAEQFDPDWERPLTAAFGEVLGHQLARGIAMALRGGLRTAKTLARDGAEFLTEESRDVVAKAEVGAFNDDVDALRERVDRLEARLARLRARAPGGMQ</sequence>
<evidence type="ECO:0000256" key="1">
    <source>
        <dbReference type="HAMAP-Rule" id="MF_02215"/>
    </source>
</evidence>
<reference evidence="5 6" key="1">
    <citation type="journal article" date="2021" name="Microbiol. Resour. Announc.">
        <title>Draft Genome Sequence of Coralloluteibacterium stylophorae LMG 29479T.</title>
        <authorList>
            <person name="Karlyshev A.V."/>
            <person name="Kudryashova E.B."/>
            <person name="Ariskina E.V."/>
            <person name="Conroy A.P."/>
            <person name="Abidueva E.Y."/>
        </authorList>
    </citation>
    <scope>NUCLEOTIDE SEQUENCE [LARGE SCALE GENOMIC DNA]</scope>
    <source>
        <strain evidence="5 6">LMG 29479</strain>
    </source>
</reference>
<evidence type="ECO:0000313" key="6">
    <source>
        <dbReference type="Proteomes" id="UP000675747"/>
    </source>
</evidence>
<reference evidence="4" key="2">
    <citation type="submission" date="2021-04" db="EMBL/GenBank/DDBJ databases">
        <authorList>
            <person name="Karlyshev A.V."/>
        </authorList>
    </citation>
    <scope>NUCLEOTIDE SEQUENCE</scope>
    <source>
        <strain evidence="4">LMG 29479</strain>
    </source>
</reference>
<dbReference type="InterPro" id="IPR003033">
    <property type="entry name" value="SCP2_sterol-bd_dom"/>
</dbReference>
<evidence type="ECO:0000256" key="2">
    <source>
        <dbReference type="SAM" id="Coils"/>
    </source>
</evidence>
<keyword evidence="1" id="KW-0963">Cytoplasm</keyword>
<feature type="coiled-coil region" evidence="2">
    <location>
        <begin position="184"/>
        <end position="211"/>
    </location>
</feature>
<comment type="caution">
    <text evidence="4">The sequence shown here is derived from an EMBL/GenBank/DDBJ whole genome shotgun (WGS) entry which is preliminary data.</text>
</comment>
<dbReference type="EMBL" id="JAGQFT010000011">
    <property type="protein sequence ID" value="MBR0561482.1"/>
    <property type="molecule type" value="Genomic_DNA"/>
</dbReference>
<keyword evidence="1" id="KW-0831">Ubiquinone biosynthesis</keyword>
<accession>A0A8J7VRF7</accession>
<keyword evidence="6" id="KW-1185">Reference proteome</keyword>
<comment type="pathway">
    <text evidence="1">Cofactor biosynthesis; ubiquinone biosynthesis.</text>
</comment>
<dbReference type="SUPFAM" id="SSF55718">
    <property type="entry name" value="SCP-like"/>
    <property type="match status" value="1"/>
</dbReference>
<dbReference type="PANTHER" id="PTHR38693">
    <property type="entry name" value="UBIQUINONE BIOSYNTHESIS PROTEIN UBIJ"/>
    <property type="match status" value="1"/>
</dbReference>
<dbReference type="InterPro" id="IPR038989">
    <property type="entry name" value="UbiJ"/>
</dbReference>
<feature type="domain" description="SCP2" evidence="3">
    <location>
        <begin position="24"/>
        <end position="122"/>
    </location>
</feature>
<dbReference type="PANTHER" id="PTHR38693:SF1">
    <property type="entry name" value="UBIQUINONE BIOSYNTHESIS ACCESSORY FACTOR UBIJ"/>
    <property type="match status" value="1"/>
</dbReference>
<organism evidence="4">
    <name type="scientific">Coralloluteibacterium stylophorae</name>
    <dbReference type="NCBI Taxonomy" id="1776034"/>
    <lineage>
        <taxon>Bacteria</taxon>
        <taxon>Pseudomonadati</taxon>
        <taxon>Pseudomonadota</taxon>
        <taxon>Gammaproteobacteria</taxon>
        <taxon>Lysobacterales</taxon>
        <taxon>Lysobacteraceae</taxon>
        <taxon>Coralloluteibacterium</taxon>
    </lineage>
</organism>
<dbReference type="GO" id="GO:0005737">
    <property type="term" value="C:cytoplasm"/>
    <property type="evidence" value="ECO:0007669"/>
    <property type="project" value="UniProtKB-SubCell"/>
</dbReference>
<evidence type="ECO:0000259" key="3">
    <source>
        <dbReference type="Pfam" id="PF02036"/>
    </source>
</evidence>
<dbReference type="RefSeq" id="WP_211925448.1">
    <property type="nucleotide sequence ID" value="NZ_JAGQFT020000005.1"/>
</dbReference>
<dbReference type="GO" id="GO:0006744">
    <property type="term" value="P:ubiquinone biosynthetic process"/>
    <property type="evidence" value="ECO:0007669"/>
    <property type="project" value="UniProtKB-UniRule"/>
</dbReference>
<dbReference type="InterPro" id="IPR036527">
    <property type="entry name" value="SCP2_sterol-bd_dom_sf"/>
</dbReference>
<proteinExistence type="inferred from homology"/>
<dbReference type="HAMAP" id="MF_02215">
    <property type="entry name" value="UbiJ"/>
    <property type="match status" value="1"/>
</dbReference>
<evidence type="ECO:0000313" key="4">
    <source>
        <dbReference type="EMBL" id="MBR0561482.1"/>
    </source>
</evidence>
<dbReference type="EMBL" id="JAGQFT020000005">
    <property type="protein sequence ID" value="MBS7457458.1"/>
    <property type="molecule type" value="Genomic_DNA"/>
</dbReference>
<gene>
    <name evidence="1" type="primary">ubiJ</name>
    <name evidence="5" type="ORF">KB893_009960</name>
    <name evidence="4" type="ORF">KB893_02935</name>
</gene>
<dbReference type="AlphaFoldDB" id="A0A8J7VRF7"/>
<keyword evidence="2" id="KW-0175">Coiled coil</keyword>
<dbReference type="UniPathway" id="UPA00232"/>
<comment type="subcellular location">
    <subcellularLocation>
        <location evidence="1">Cytoplasm</location>
    </subcellularLocation>
</comment>
<protein>
    <recommendedName>
        <fullName evidence="1">Ubiquinone biosynthesis accessory factor UbiJ</fullName>
    </recommendedName>
</protein>
<evidence type="ECO:0000313" key="5">
    <source>
        <dbReference type="EMBL" id="MBS7457458.1"/>
    </source>
</evidence>